<dbReference type="RefSeq" id="WP_012234546.1">
    <property type="nucleotide sequence ID" value="NC_010162.1"/>
</dbReference>
<dbReference type="OrthoDB" id="9823405at2"/>
<dbReference type="KEGG" id="scl:sce1911"/>
<proteinExistence type="predicted"/>
<evidence type="ECO:0000313" key="2">
    <source>
        <dbReference type="Proteomes" id="UP000002139"/>
    </source>
</evidence>
<gene>
    <name evidence="1" type="ordered locus">sce1911</name>
</gene>
<dbReference type="EMBL" id="AM746676">
    <property type="protein sequence ID" value="CAN92069.1"/>
    <property type="molecule type" value="Genomic_DNA"/>
</dbReference>
<dbReference type="HOGENOM" id="CLU_1776229_0_0_7"/>
<sequence>MAGYLVEGDHSKLARRLESDVKALYAFYHYGVLQGFVRLRWGFIDEGLTAEWALPGDVSLYRQLKSASETGTPIDLVIGVAPGWADPWSRARRVRILELRFNDVVVEEEGRAAFAIARHEIQAVRLAPEHTEQSATQDRAWREERG</sequence>
<dbReference type="Proteomes" id="UP000002139">
    <property type="component" value="Chromosome"/>
</dbReference>
<accession>A9FPK9</accession>
<dbReference type="BioCyc" id="SCEL448385:SCE_RS09800-MONOMER"/>
<reference evidence="1 2" key="1">
    <citation type="journal article" date="2007" name="Nat. Biotechnol.">
        <title>Complete genome sequence of the myxobacterium Sorangium cellulosum.</title>
        <authorList>
            <person name="Schneiker S."/>
            <person name="Perlova O."/>
            <person name="Kaiser O."/>
            <person name="Gerth K."/>
            <person name="Alici A."/>
            <person name="Altmeyer M.O."/>
            <person name="Bartels D."/>
            <person name="Bekel T."/>
            <person name="Beyer S."/>
            <person name="Bode E."/>
            <person name="Bode H.B."/>
            <person name="Bolten C.J."/>
            <person name="Choudhuri J.V."/>
            <person name="Doss S."/>
            <person name="Elnakady Y.A."/>
            <person name="Frank B."/>
            <person name="Gaigalat L."/>
            <person name="Goesmann A."/>
            <person name="Groeger C."/>
            <person name="Gross F."/>
            <person name="Jelsbak L."/>
            <person name="Jelsbak L."/>
            <person name="Kalinowski J."/>
            <person name="Kegler C."/>
            <person name="Knauber T."/>
            <person name="Konietzny S."/>
            <person name="Kopp M."/>
            <person name="Krause L."/>
            <person name="Krug D."/>
            <person name="Linke B."/>
            <person name="Mahmud T."/>
            <person name="Martinez-Arias R."/>
            <person name="McHardy A.C."/>
            <person name="Merai M."/>
            <person name="Meyer F."/>
            <person name="Mormann S."/>
            <person name="Munoz-Dorado J."/>
            <person name="Perez J."/>
            <person name="Pradella S."/>
            <person name="Rachid S."/>
            <person name="Raddatz G."/>
            <person name="Rosenau F."/>
            <person name="Rueckert C."/>
            <person name="Sasse F."/>
            <person name="Scharfe M."/>
            <person name="Schuster S.C."/>
            <person name="Suen G."/>
            <person name="Treuner-Lange A."/>
            <person name="Velicer G.J."/>
            <person name="Vorholter F.-J."/>
            <person name="Weissman K.J."/>
            <person name="Welch R.D."/>
            <person name="Wenzel S.C."/>
            <person name="Whitworth D.E."/>
            <person name="Wilhelm S."/>
            <person name="Wittmann C."/>
            <person name="Bloecker H."/>
            <person name="Puehler A."/>
            <person name="Mueller R."/>
        </authorList>
    </citation>
    <scope>NUCLEOTIDE SEQUENCE [LARGE SCALE GENOMIC DNA]</scope>
    <source>
        <strain evidence="2">So ce56</strain>
    </source>
</reference>
<dbReference type="AlphaFoldDB" id="A9FPK9"/>
<evidence type="ECO:0000313" key="1">
    <source>
        <dbReference type="EMBL" id="CAN92069.1"/>
    </source>
</evidence>
<keyword evidence="2" id="KW-1185">Reference proteome</keyword>
<organism evidence="1 2">
    <name type="scientific">Sorangium cellulosum (strain So ce56)</name>
    <name type="common">Polyangium cellulosum (strain So ce56)</name>
    <dbReference type="NCBI Taxonomy" id="448385"/>
    <lineage>
        <taxon>Bacteria</taxon>
        <taxon>Pseudomonadati</taxon>
        <taxon>Myxococcota</taxon>
        <taxon>Polyangia</taxon>
        <taxon>Polyangiales</taxon>
        <taxon>Polyangiaceae</taxon>
        <taxon>Sorangium</taxon>
    </lineage>
</organism>
<name>A9FPK9_SORC5</name>
<protein>
    <submittedName>
        <fullName evidence="1">Uncharacterized protein</fullName>
    </submittedName>
</protein>